<accession>A0A543A285</accession>
<dbReference type="GO" id="GO:0016779">
    <property type="term" value="F:nucleotidyltransferase activity"/>
    <property type="evidence" value="ECO:0007669"/>
    <property type="project" value="InterPro"/>
</dbReference>
<dbReference type="Proteomes" id="UP000320209">
    <property type="component" value="Unassembled WGS sequence"/>
</dbReference>
<proteinExistence type="predicted"/>
<evidence type="ECO:0000313" key="3">
    <source>
        <dbReference type="Proteomes" id="UP000320209"/>
    </source>
</evidence>
<dbReference type="InterPro" id="IPR002934">
    <property type="entry name" value="Polymerase_NTP_transf_dom"/>
</dbReference>
<dbReference type="OrthoDB" id="3826063at2"/>
<sequence>MDLSFPYATLVPSLDGPVLQVLARSGKPLSGRQIQRIAERGSVPGVARVLDRLVDSGLVVAERTGAAILYSVNRDHLVWPAVDTIMSLREDLFGRIAATVRDWRPLPAKAVVFGSAARADGGPDSDIDILLVHGDDEPSSWADEQYALGQQIARWTGNHAQFVIVDERRWQDMIAEGDPLVRSVERDGVDLLALVPSA</sequence>
<dbReference type="SUPFAM" id="SSF46785">
    <property type="entry name" value="Winged helix' DNA-binding domain"/>
    <property type="match status" value="1"/>
</dbReference>
<protein>
    <submittedName>
        <fullName evidence="2">Nucleotidyltransferase-like protein</fullName>
    </submittedName>
</protein>
<dbReference type="RefSeq" id="WP_141778886.1">
    <property type="nucleotide sequence ID" value="NZ_VFOV01000001.1"/>
</dbReference>
<dbReference type="CDD" id="cd05403">
    <property type="entry name" value="NT_KNTase_like"/>
    <property type="match status" value="1"/>
</dbReference>
<gene>
    <name evidence="2" type="ORF">FB381_0568</name>
</gene>
<keyword evidence="3" id="KW-1185">Reference proteome</keyword>
<dbReference type="InterPro" id="IPR043519">
    <property type="entry name" value="NT_sf"/>
</dbReference>
<evidence type="ECO:0000259" key="1">
    <source>
        <dbReference type="Pfam" id="PF01909"/>
    </source>
</evidence>
<keyword evidence="2" id="KW-0808">Transferase</keyword>
<comment type="caution">
    <text evidence="2">The sequence shown here is derived from an EMBL/GenBank/DDBJ whole genome shotgun (WGS) entry which is preliminary data.</text>
</comment>
<feature type="domain" description="Polymerase nucleotidyl transferase" evidence="1">
    <location>
        <begin position="103"/>
        <end position="138"/>
    </location>
</feature>
<evidence type="ECO:0000313" key="2">
    <source>
        <dbReference type="EMBL" id="TQL66703.1"/>
    </source>
</evidence>
<reference evidence="2 3" key="1">
    <citation type="submission" date="2019-06" db="EMBL/GenBank/DDBJ databases">
        <title>Sequencing the genomes of 1000 actinobacteria strains.</title>
        <authorList>
            <person name="Klenk H.-P."/>
        </authorList>
    </citation>
    <scope>NUCLEOTIDE SEQUENCE [LARGE SCALE GENOMIC DNA]</scope>
    <source>
        <strain evidence="2 3">DSM 25218</strain>
    </source>
</reference>
<name>A0A543A285_9ACTN</name>
<dbReference type="SUPFAM" id="SSF81301">
    <property type="entry name" value="Nucleotidyltransferase"/>
    <property type="match status" value="1"/>
</dbReference>
<dbReference type="Pfam" id="PF01909">
    <property type="entry name" value="NTP_transf_2"/>
    <property type="match status" value="1"/>
</dbReference>
<organism evidence="2 3">
    <name type="scientific">Nocardioides albertanoniae</name>
    <dbReference type="NCBI Taxonomy" id="1175486"/>
    <lineage>
        <taxon>Bacteria</taxon>
        <taxon>Bacillati</taxon>
        <taxon>Actinomycetota</taxon>
        <taxon>Actinomycetes</taxon>
        <taxon>Propionibacteriales</taxon>
        <taxon>Nocardioidaceae</taxon>
        <taxon>Nocardioides</taxon>
    </lineage>
</organism>
<dbReference type="EMBL" id="VFOV01000001">
    <property type="protein sequence ID" value="TQL66703.1"/>
    <property type="molecule type" value="Genomic_DNA"/>
</dbReference>
<dbReference type="InterPro" id="IPR036390">
    <property type="entry name" value="WH_DNA-bd_sf"/>
</dbReference>
<dbReference type="AlphaFoldDB" id="A0A543A285"/>
<dbReference type="Gene3D" id="3.30.460.10">
    <property type="entry name" value="Beta Polymerase, domain 2"/>
    <property type="match status" value="1"/>
</dbReference>